<dbReference type="SUPFAM" id="SSF47384">
    <property type="entry name" value="Homodimeric domain of signal transducing histidine kinase"/>
    <property type="match status" value="1"/>
</dbReference>
<dbReference type="GO" id="GO:0006355">
    <property type="term" value="P:regulation of DNA-templated transcription"/>
    <property type="evidence" value="ECO:0007669"/>
    <property type="project" value="InterPro"/>
</dbReference>
<dbReference type="PROSITE" id="PS50109">
    <property type="entry name" value="HIS_KIN"/>
    <property type="match status" value="1"/>
</dbReference>
<evidence type="ECO:0000256" key="9">
    <source>
        <dbReference type="SAM" id="MobiDB-lite"/>
    </source>
</evidence>
<reference evidence="12" key="1">
    <citation type="submission" date="2016-07" db="EMBL/GenBank/DDBJ databases">
        <authorList>
            <person name="Florea S."/>
            <person name="Webb J.S."/>
            <person name="Jaromczyk J."/>
            <person name="Schardl C.L."/>
        </authorList>
    </citation>
    <scope>NUCLEOTIDE SEQUENCE [LARGE SCALE GENOMIC DNA]</scope>
    <source>
        <strain evidence="12">MV-1</strain>
    </source>
</reference>
<dbReference type="GO" id="GO:0005524">
    <property type="term" value="F:ATP binding"/>
    <property type="evidence" value="ECO:0007669"/>
    <property type="project" value="UniProtKB-KW"/>
</dbReference>
<dbReference type="Gene3D" id="3.30.450.20">
    <property type="entry name" value="PAS domain"/>
    <property type="match status" value="1"/>
</dbReference>
<dbReference type="AlphaFoldDB" id="A0A1E5Q4D2"/>
<sequence length="369" mass="39913">MLNALGSAVLVIAGDDNLLYANAAAEQLFARSRSSLSHATITDLLPSDSPVFELIGQVRGGMSAITEHGLTLDTPKTGLRLVNVQAAPMIEVTGAVVLSFQERAIADQIDHRLTHREATRSIAAMSAMMAHEVKNPLSGIRGAAQLLETNASEADQELTQLIQDEVDRIKVLVERMEVLSESAPIKSGPVNIHQVLDRVRRIAENGFGKHVRFMAEYDPSLPPVSGNRDQLIQVFLNLIKNACEAVPEEGGEVRMKTSYQHGVRFAMPGSMSRVHLPMSVTIEDNGPGITPEMHDHLFDPFVTTKPKGTGLGLALVAKIVGDNGGVIDFKSRPGRTEFRLLLPMSKEPLPAEELNEPVGAPTNQGNFDA</sequence>
<dbReference type="EC" id="2.7.13.3" evidence="2"/>
<dbReference type="CDD" id="cd00130">
    <property type="entry name" value="PAS"/>
    <property type="match status" value="1"/>
</dbReference>
<name>A0A1E5Q4D2_9PROT</name>
<evidence type="ECO:0000256" key="5">
    <source>
        <dbReference type="ARBA" id="ARBA00022741"/>
    </source>
</evidence>
<evidence type="ECO:0000256" key="7">
    <source>
        <dbReference type="ARBA" id="ARBA00022840"/>
    </source>
</evidence>
<feature type="region of interest" description="Disordered" evidence="9">
    <location>
        <begin position="348"/>
        <end position="369"/>
    </location>
</feature>
<keyword evidence="5" id="KW-0547">Nucleotide-binding</keyword>
<evidence type="ECO:0000256" key="6">
    <source>
        <dbReference type="ARBA" id="ARBA00022777"/>
    </source>
</evidence>
<organism evidence="11 12">
    <name type="scientific">Magnetovibrio blakemorei</name>
    <dbReference type="NCBI Taxonomy" id="28181"/>
    <lineage>
        <taxon>Bacteria</taxon>
        <taxon>Pseudomonadati</taxon>
        <taxon>Pseudomonadota</taxon>
        <taxon>Alphaproteobacteria</taxon>
        <taxon>Rhodospirillales</taxon>
        <taxon>Magnetovibrionaceae</taxon>
        <taxon>Magnetovibrio</taxon>
    </lineage>
</organism>
<dbReference type="PANTHER" id="PTHR43065">
    <property type="entry name" value="SENSOR HISTIDINE KINASE"/>
    <property type="match status" value="1"/>
</dbReference>
<dbReference type="PRINTS" id="PR00344">
    <property type="entry name" value="BCTRLSENSOR"/>
</dbReference>
<evidence type="ECO:0000259" key="10">
    <source>
        <dbReference type="PROSITE" id="PS50109"/>
    </source>
</evidence>
<accession>A0A1E5Q4D2</accession>
<evidence type="ECO:0000313" key="11">
    <source>
        <dbReference type="EMBL" id="OEJ64692.1"/>
    </source>
</evidence>
<dbReference type="PANTHER" id="PTHR43065:SF10">
    <property type="entry name" value="PEROXIDE STRESS-ACTIVATED HISTIDINE KINASE MAK3"/>
    <property type="match status" value="1"/>
</dbReference>
<comment type="caution">
    <text evidence="11">The sequence shown here is derived from an EMBL/GenBank/DDBJ whole genome shotgun (WGS) entry which is preliminary data.</text>
</comment>
<keyword evidence="12" id="KW-1185">Reference proteome</keyword>
<dbReference type="InterPro" id="IPR005467">
    <property type="entry name" value="His_kinase_dom"/>
</dbReference>
<dbReference type="InterPro" id="IPR004358">
    <property type="entry name" value="Sig_transdc_His_kin-like_C"/>
</dbReference>
<dbReference type="Pfam" id="PF00989">
    <property type="entry name" value="PAS"/>
    <property type="match status" value="1"/>
</dbReference>
<dbReference type="InterPro" id="IPR036097">
    <property type="entry name" value="HisK_dim/P_sf"/>
</dbReference>
<protein>
    <recommendedName>
        <fullName evidence="2">histidine kinase</fullName>
        <ecNumber evidence="2">2.7.13.3</ecNumber>
    </recommendedName>
</protein>
<evidence type="ECO:0000313" key="12">
    <source>
        <dbReference type="Proteomes" id="UP000095347"/>
    </source>
</evidence>
<keyword evidence="7" id="KW-0067">ATP-binding</keyword>
<evidence type="ECO:0000256" key="2">
    <source>
        <dbReference type="ARBA" id="ARBA00012438"/>
    </source>
</evidence>
<dbReference type="Gene3D" id="1.10.287.130">
    <property type="match status" value="1"/>
</dbReference>
<evidence type="ECO:0000256" key="8">
    <source>
        <dbReference type="ARBA" id="ARBA00023012"/>
    </source>
</evidence>
<dbReference type="Proteomes" id="UP000095347">
    <property type="component" value="Unassembled WGS sequence"/>
</dbReference>
<dbReference type="Gene3D" id="3.30.565.10">
    <property type="entry name" value="Histidine kinase-like ATPase, C-terminal domain"/>
    <property type="match status" value="1"/>
</dbReference>
<gene>
    <name evidence="11" type="ORF">BEN30_00615</name>
</gene>
<dbReference type="SUPFAM" id="SSF55874">
    <property type="entry name" value="ATPase domain of HSP90 chaperone/DNA topoisomerase II/histidine kinase"/>
    <property type="match status" value="1"/>
</dbReference>
<feature type="domain" description="Histidine kinase" evidence="10">
    <location>
        <begin position="128"/>
        <end position="346"/>
    </location>
</feature>
<dbReference type="EMBL" id="MCGG01000067">
    <property type="protein sequence ID" value="OEJ64692.1"/>
    <property type="molecule type" value="Genomic_DNA"/>
</dbReference>
<comment type="catalytic activity">
    <reaction evidence="1">
        <text>ATP + protein L-histidine = ADP + protein N-phospho-L-histidine.</text>
        <dbReference type="EC" id="2.7.13.3"/>
    </reaction>
</comment>
<evidence type="ECO:0000256" key="3">
    <source>
        <dbReference type="ARBA" id="ARBA00022553"/>
    </source>
</evidence>
<dbReference type="SMART" id="SM00387">
    <property type="entry name" value="HATPase_c"/>
    <property type="match status" value="1"/>
</dbReference>
<dbReference type="STRING" id="28181.BEN30_00615"/>
<dbReference type="Pfam" id="PF02518">
    <property type="entry name" value="HATPase_c"/>
    <property type="match status" value="1"/>
</dbReference>
<dbReference type="InterPro" id="IPR013767">
    <property type="entry name" value="PAS_fold"/>
</dbReference>
<dbReference type="GO" id="GO:0000155">
    <property type="term" value="F:phosphorelay sensor kinase activity"/>
    <property type="evidence" value="ECO:0007669"/>
    <property type="project" value="InterPro"/>
</dbReference>
<keyword evidence="3" id="KW-0597">Phosphoprotein</keyword>
<evidence type="ECO:0000256" key="1">
    <source>
        <dbReference type="ARBA" id="ARBA00000085"/>
    </source>
</evidence>
<evidence type="ECO:0000256" key="4">
    <source>
        <dbReference type="ARBA" id="ARBA00022679"/>
    </source>
</evidence>
<dbReference type="Pfam" id="PF00512">
    <property type="entry name" value="HisKA"/>
    <property type="match status" value="1"/>
</dbReference>
<keyword evidence="6 11" id="KW-0418">Kinase</keyword>
<dbReference type="InterPro" id="IPR036890">
    <property type="entry name" value="HATPase_C_sf"/>
</dbReference>
<dbReference type="CDD" id="cd00082">
    <property type="entry name" value="HisKA"/>
    <property type="match status" value="1"/>
</dbReference>
<proteinExistence type="predicted"/>
<keyword evidence="8" id="KW-0902">Two-component regulatory system</keyword>
<dbReference type="SMART" id="SM00388">
    <property type="entry name" value="HisKA"/>
    <property type="match status" value="1"/>
</dbReference>
<dbReference type="InterPro" id="IPR003661">
    <property type="entry name" value="HisK_dim/P_dom"/>
</dbReference>
<dbReference type="InterPro" id="IPR003594">
    <property type="entry name" value="HATPase_dom"/>
</dbReference>
<dbReference type="InterPro" id="IPR000014">
    <property type="entry name" value="PAS"/>
</dbReference>
<keyword evidence="4" id="KW-0808">Transferase</keyword>